<protein>
    <submittedName>
        <fullName evidence="2">Uncharacterized protein</fullName>
    </submittedName>
</protein>
<sequence length="94" mass="11474">MKYYMLNNIIIRFILYIGLSNCKLINNLILYDNLYLENNLCINKILKFYNVLIKYKCLKKILMYIWIKIICAQYYLLNTFIKDIIQNSYIILNN</sequence>
<feature type="transmembrane region" description="Helical" evidence="1">
    <location>
        <begin position="61"/>
        <end position="81"/>
    </location>
</feature>
<dbReference type="AlphaFoldDB" id="W7EU38"/>
<name>W7EU38_PLAF8</name>
<evidence type="ECO:0000313" key="2">
    <source>
        <dbReference type="EMBL" id="EUR62833.1"/>
    </source>
</evidence>
<reference evidence="3" key="1">
    <citation type="submission" date="2007-11" db="EMBL/GenBank/DDBJ databases">
        <authorList>
            <consortium name="The Broad Institute Genome Sequencing Platform"/>
            <person name="Volkman S.K."/>
            <person name="Daily J.P."/>
            <person name="Sarr O."/>
            <person name="Ndiaye D."/>
            <person name="Ndir O."/>
            <person name="Mboup S."/>
            <person name="Lukens A."/>
            <person name="Stange-Thomann N."/>
            <person name="Mauceli E."/>
            <person name="Gnerre S."/>
            <person name="Jaffe D."/>
            <person name="Zainoun J."/>
            <person name="Wiegand R.C."/>
            <person name="Birren B."/>
            <person name="Galagan J."/>
            <person name="Lander E."/>
            <person name="Wirth D.F."/>
        </authorList>
    </citation>
    <scope>NUCLEOTIDE SEQUENCE [LARGE SCALE GENOMIC DNA]</scope>
    <source>
        <strain evidence="3">7G8</strain>
    </source>
</reference>
<keyword evidence="1" id="KW-1133">Transmembrane helix</keyword>
<dbReference type="Proteomes" id="UP000030688">
    <property type="component" value="Unassembled WGS sequence"/>
</dbReference>
<keyword evidence="1" id="KW-0812">Transmembrane</keyword>
<evidence type="ECO:0000256" key="1">
    <source>
        <dbReference type="SAM" id="Phobius"/>
    </source>
</evidence>
<dbReference type="EMBL" id="KE123646">
    <property type="protein sequence ID" value="EUR62833.1"/>
    <property type="molecule type" value="Genomic_DNA"/>
</dbReference>
<evidence type="ECO:0000313" key="3">
    <source>
        <dbReference type="Proteomes" id="UP000030688"/>
    </source>
</evidence>
<feature type="transmembrane region" description="Helical" evidence="1">
    <location>
        <begin position="9"/>
        <end position="30"/>
    </location>
</feature>
<organism evidence="2 3">
    <name type="scientific">Plasmodium falciparum (isolate 7G8)</name>
    <dbReference type="NCBI Taxonomy" id="57266"/>
    <lineage>
        <taxon>Eukaryota</taxon>
        <taxon>Sar</taxon>
        <taxon>Alveolata</taxon>
        <taxon>Apicomplexa</taxon>
        <taxon>Aconoidasida</taxon>
        <taxon>Haemosporida</taxon>
        <taxon>Plasmodiidae</taxon>
        <taxon>Plasmodium</taxon>
        <taxon>Plasmodium (Laverania)</taxon>
    </lineage>
</organism>
<gene>
    <name evidence="2" type="ORF">PFBG_05439</name>
</gene>
<keyword evidence="1" id="KW-0472">Membrane</keyword>
<accession>W7EU38</accession>
<proteinExistence type="predicted"/>
<reference evidence="2 3" key="2">
    <citation type="submission" date="2013-02" db="EMBL/GenBank/DDBJ databases">
        <title>The Genome Sequence of Plasmodium falciparum 7G8.</title>
        <authorList>
            <consortium name="The Broad Institute Genome Sequencing Platform"/>
            <consortium name="The Broad Institute Genome Sequencing Center for Infectious Disease"/>
            <person name="Neafsey D."/>
            <person name="Cheeseman I."/>
            <person name="Volkman S."/>
            <person name="Adams J."/>
            <person name="Walker B."/>
            <person name="Young S.K."/>
            <person name="Zeng Q."/>
            <person name="Gargeya S."/>
            <person name="Fitzgerald M."/>
            <person name="Haas B."/>
            <person name="Abouelleil A."/>
            <person name="Alvarado L."/>
            <person name="Arachchi H.M."/>
            <person name="Berlin A.M."/>
            <person name="Chapman S.B."/>
            <person name="Dewar J."/>
            <person name="Goldberg J."/>
            <person name="Griggs A."/>
            <person name="Gujja S."/>
            <person name="Hansen M."/>
            <person name="Howarth C."/>
            <person name="Imamovic A."/>
            <person name="Larimer J."/>
            <person name="McCowan C."/>
            <person name="Murphy C."/>
            <person name="Neiman D."/>
            <person name="Pearson M."/>
            <person name="Priest M."/>
            <person name="Roberts A."/>
            <person name="Saif S."/>
            <person name="Shea T."/>
            <person name="Sisk P."/>
            <person name="Sykes S."/>
            <person name="Wortman J."/>
            <person name="Nusbaum C."/>
            <person name="Birren B."/>
        </authorList>
    </citation>
    <scope>NUCLEOTIDE SEQUENCE [LARGE SCALE GENOMIC DNA]</scope>
    <source>
        <strain evidence="2 3">7G8</strain>
    </source>
</reference>